<dbReference type="InterPro" id="IPR012337">
    <property type="entry name" value="RNaseH-like_sf"/>
</dbReference>
<keyword evidence="5" id="KW-0862">Zinc</keyword>
<dbReference type="SUPFAM" id="SSF53098">
    <property type="entry name" value="Ribonuclease H-like"/>
    <property type="match status" value="1"/>
</dbReference>
<evidence type="ECO:0000259" key="11">
    <source>
        <dbReference type="PROSITE" id="PS50808"/>
    </source>
</evidence>
<evidence type="ECO:0000256" key="5">
    <source>
        <dbReference type="ARBA" id="ARBA00022833"/>
    </source>
</evidence>
<sequence>MEVANESAIKKPKRLTSVVWNHFERVRKADVCYAVCVHCNKKLSGSSNSGTTHLRNHLMRCLKRSNYDVSQLLAAKRRKKDNTLTIANISYDEGQRKEDYIKPTIVKYEQDQRKDEVFNLGSSRFDQERSQLDLARMIILHGYPLAMVEHVGFKVFVKNLQPLFDVVPNSTLELSCMEIYGKEKQKVYDMLSKLQGRINLAVEMWSSPENSNYLCLTAHYIDDDWKLQKRIVNFVTLDSSHTEDLLSEVIMKCLMDWDIECKLFAMTFDDCSTNDDIVLRIKEQISENRPRLSNGQLLDVRSAAHVLNSLVQDAVEALQVVIQKIRGSVRYVKSSQSIQGKFNEIAQQTGIISQKSLVLDCPIRWNSTYAMLETAVEYRNAFCHLPELDPELALSDEEWEWASSVTGYLKLFIEIINVFSGNKCPTANIYFPEICHVHIQLIEWCKSPDNFLSSLAAKMKAKFDKYWSKCSLALAVAAILDPRFKMKLVEYYYSQIYGSTALERIKEVSDGIKELFNAYSICSTLIDEGTALPGSSLPSSSNDGRDRLKGFDKFLHETSQSQSAISDLEKYLEEAVFPRNCDFNILNWWRVHTPRYPILSMMARDVLGTPMSTVAQESAFNARGRVLDSCRSSLTADTRQALICTRDWLWMQSDDPSPSSSHYALPLYVEAN</sequence>
<dbReference type="SUPFAM" id="SSF57667">
    <property type="entry name" value="beta-beta-alpha zinc fingers"/>
    <property type="match status" value="1"/>
</dbReference>
<dbReference type="AlphaFoldDB" id="A0A6J1AP10"/>
<dbReference type="PANTHER" id="PTHR46481">
    <property type="entry name" value="ZINC FINGER BED DOMAIN-CONTAINING PROTEIN 4"/>
    <property type="match status" value="1"/>
</dbReference>
<evidence type="ECO:0000256" key="9">
    <source>
        <dbReference type="ARBA" id="ARBA00023242"/>
    </source>
</evidence>
<dbReference type="PROSITE" id="PS50808">
    <property type="entry name" value="ZF_BED"/>
    <property type="match status" value="1"/>
</dbReference>
<dbReference type="GO" id="GO:0009791">
    <property type="term" value="P:post-embryonic development"/>
    <property type="evidence" value="ECO:0007669"/>
    <property type="project" value="UniProtKB-ARBA"/>
</dbReference>
<evidence type="ECO:0000313" key="12">
    <source>
        <dbReference type="Proteomes" id="UP000504621"/>
    </source>
</evidence>
<reference evidence="13" key="1">
    <citation type="submission" date="2025-08" db="UniProtKB">
        <authorList>
            <consortium name="RefSeq"/>
        </authorList>
    </citation>
    <scope>IDENTIFICATION</scope>
    <source>
        <tissue evidence="13">Leaf</tissue>
    </source>
</reference>
<keyword evidence="3" id="KW-0479">Metal-binding</keyword>
<dbReference type="GO" id="GO:0046983">
    <property type="term" value="F:protein dimerization activity"/>
    <property type="evidence" value="ECO:0007669"/>
    <property type="project" value="InterPro"/>
</dbReference>
<evidence type="ECO:0000256" key="7">
    <source>
        <dbReference type="ARBA" id="ARBA00023125"/>
    </source>
</evidence>
<dbReference type="Pfam" id="PF02892">
    <property type="entry name" value="zf-BED"/>
    <property type="match status" value="1"/>
</dbReference>
<dbReference type="Pfam" id="PF14372">
    <property type="entry name" value="hAT-like_RNase-H"/>
    <property type="match status" value="1"/>
</dbReference>
<protein>
    <submittedName>
        <fullName evidence="13">Zinc finger BED domain-containing protein RICESLEEPER 1-like isoform X2</fullName>
    </submittedName>
</protein>
<evidence type="ECO:0000256" key="4">
    <source>
        <dbReference type="ARBA" id="ARBA00022771"/>
    </source>
</evidence>
<dbReference type="SMART" id="SM00614">
    <property type="entry name" value="ZnF_BED"/>
    <property type="match status" value="1"/>
</dbReference>
<dbReference type="Proteomes" id="UP000504621">
    <property type="component" value="Unplaced"/>
</dbReference>
<keyword evidence="12" id="KW-1185">Reference proteome</keyword>
<dbReference type="InterPro" id="IPR025525">
    <property type="entry name" value="hAT-like_transposase_RNase-H"/>
</dbReference>
<keyword evidence="9" id="KW-0539">Nucleus</keyword>
<evidence type="ECO:0000313" key="13">
    <source>
        <dbReference type="RefSeq" id="XP_021288728.1"/>
    </source>
</evidence>
<evidence type="ECO:0000256" key="2">
    <source>
        <dbReference type="ARBA" id="ARBA00011738"/>
    </source>
</evidence>
<name>A0A6J1AP10_9ROSI</name>
<dbReference type="InterPro" id="IPR008906">
    <property type="entry name" value="HATC_C_dom"/>
</dbReference>
<dbReference type="InterPro" id="IPR052035">
    <property type="entry name" value="ZnF_BED_domain_contain"/>
</dbReference>
<organism evidence="12 13">
    <name type="scientific">Herrania umbratica</name>
    <dbReference type="NCBI Taxonomy" id="108875"/>
    <lineage>
        <taxon>Eukaryota</taxon>
        <taxon>Viridiplantae</taxon>
        <taxon>Streptophyta</taxon>
        <taxon>Embryophyta</taxon>
        <taxon>Tracheophyta</taxon>
        <taxon>Spermatophyta</taxon>
        <taxon>Magnoliopsida</taxon>
        <taxon>eudicotyledons</taxon>
        <taxon>Gunneridae</taxon>
        <taxon>Pentapetalae</taxon>
        <taxon>rosids</taxon>
        <taxon>malvids</taxon>
        <taxon>Malvales</taxon>
        <taxon>Malvaceae</taxon>
        <taxon>Byttnerioideae</taxon>
        <taxon>Herrania</taxon>
    </lineage>
</organism>
<accession>A0A6J1AP10</accession>
<evidence type="ECO:0000256" key="10">
    <source>
        <dbReference type="PROSITE-ProRule" id="PRU00027"/>
    </source>
</evidence>
<comment type="subunit">
    <text evidence="2">Homodimer.</text>
</comment>
<feature type="domain" description="BED-type" evidence="11">
    <location>
        <begin position="14"/>
        <end position="69"/>
    </location>
</feature>
<proteinExistence type="predicted"/>
<comment type="subcellular location">
    <subcellularLocation>
        <location evidence="1">Nucleus</location>
    </subcellularLocation>
</comment>
<keyword evidence="8" id="KW-0804">Transcription</keyword>
<keyword evidence="7" id="KW-0238">DNA-binding</keyword>
<evidence type="ECO:0000256" key="8">
    <source>
        <dbReference type="ARBA" id="ARBA00023163"/>
    </source>
</evidence>
<gene>
    <name evidence="13" type="primary">LOC110419918</name>
</gene>
<dbReference type="GO" id="GO:0003677">
    <property type="term" value="F:DNA binding"/>
    <property type="evidence" value="ECO:0007669"/>
    <property type="project" value="UniProtKB-KW"/>
</dbReference>
<evidence type="ECO:0000256" key="3">
    <source>
        <dbReference type="ARBA" id="ARBA00022723"/>
    </source>
</evidence>
<dbReference type="Pfam" id="PF05699">
    <property type="entry name" value="Dimer_Tnp_hAT"/>
    <property type="match status" value="1"/>
</dbReference>
<dbReference type="InterPro" id="IPR036236">
    <property type="entry name" value="Znf_C2H2_sf"/>
</dbReference>
<keyword evidence="4 10" id="KW-0863">Zinc-finger</keyword>
<evidence type="ECO:0000256" key="1">
    <source>
        <dbReference type="ARBA" id="ARBA00004123"/>
    </source>
</evidence>
<dbReference type="GO" id="GO:0008270">
    <property type="term" value="F:zinc ion binding"/>
    <property type="evidence" value="ECO:0007669"/>
    <property type="project" value="UniProtKB-KW"/>
</dbReference>
<dbReference type="PANTHER" id="PTHR46481:SF10">
    <property type="entry name" value="ZINC FINGER BED DOMAIN-CONTAINING PROTEIN 39"/>
    <property type="match status" value="1"/>
</dbReference>
<dbReference type="GeneID" id="110419918"/>
<dbReference type="GO" id="GO:0005634">
    <property type="term" value="C:nucleus"/>
    <property type="evidence" value="ECO:0007669"/>
    <property type="project" value="UniProtKB-SubCell"/>
</dbReference>
<keyword evidence="6" id="KW-0805">Transcription regulation</keyword>
<evidence type="ECO:0000256" key="6">
    <source>
        <dbReference type="ARBA" id="ARBA00023015"/>
    </source>
</evidence>
<dbReference type="RefSeq" id="XP_021288728.1">
    <property type="nucleotide sequence ID" value="XM_021433053.1"/>
</dbReference>
<dbReference type="InterPro" id="IPR003656">
    <property type="entry name" value="Znf_BED"/>
</dbReference>